<sequence>MYNTKIICTYFYYDAELKKKIPSEFTDLNLDLQVDQENASICDLIYQSDYLQIFGVVEFDYNTINNEMKNIYETDGVKLNSKLQECMKRAAAMFLSEDLEVGFMVLFSYDYLFATHLCICDVLKNGSIQEKYLDLLTKLLSH</sequence>
<dbReference type="AlphaFoldDB" id="A0A6C0BUG7"/>
<organism evidence="1">
    <name type="scientific">viral metagenome</name>
    <dbReference type="NCBI Taxonomy" id="1070528"/>
    <lineage>
        <taxon>unclassified sequences</taxon>
        <taxon>metagenomes</taxon>
        <taxon>organismal metagenomes</taxon>
    </lineage>
</organism>
<proteinExistence type="predicted"/>
<evidence type="ECO:0000313" key="1">
    <source>
        <dbReference type="EMBL" id="QHS95886.1"/>
    </source>
</evidence>
<reference evidence="1" key="1">
    <citation type="journal article" date="2020" name="Nature">
        <title>Giant virus diversity and host interactions through global metagenomics.</title>
        <authorList>
            <person name="Schulz F."/>
            <person name="Roux S."/>
            <person name="Paez-Espino D."/>
            <person name="Jungbluth S."/>
            <person name="Walsh D.A."/>
            <person name="Denef V.J."/>
            <person name="McMahon K.D."/>
            <person name="Konstantinidis K.T."/>
            <person name="Eloe-Fadrosh E.A."/>
            <person name="Kyrpides N.C."/>
            <person name="Woyke T."/>
        </authorList>
    </citation>
    <scope>NUCLEOTIDE SEQUENCE</scope>
    <source>
        <strain evidence="1">GVMAG-M-3300019093-7</strain>
    </source>
</reference>
<protein>
    <submittedName>
        <fullName evidence="1">Uncharacterized protein</fullName>
    </submittedName>
</protein>
<name>A0A6C0BUG7_9ZZZZ</name>
<accession>A0A6C0BUG7</accession>
<dbReference type="EMBL" id="MN739260">
    <property type="protein sequence ID" value="QHS95886.1"/>
    <property type="molecule type" value="Genomic_DNA"/>
</dbReference>